<accession>A0ABR8DU37</accession>
<dbReference type="SUPFAM" id="SSF56801">
    <property type="entry name" value="Acetyl-CoA synthetase-like"/>
    <property type="match status" value="1"/>
</dbReference>
<dbReference type="EMBL" id="JACJSI010000076">
    <property type="protein sequence ID" value="MBD2532967.1"/>
    <property type="molecule type" value="Genomic_DNA"/>
</dbReference>
<comment type="cofactor">
    <cofactor evidence="1">
        <name>pantetheine 4'-phosphate</name>
        <dbReference type="ChEBI" id="CHEBI:47942"/>
    </cofactor>
</comment>
<dbReference type="RefSeq" id="WP_190943564.1">
    <property type="nucleotide sequence ID" value="NZ_JACJSI010000076.1"/>
</dbReference>
<dbReference type="Gene3D" id="1.10.1200.10">
    <property type="entry name" value="ACP-like"/>
    <property type="match status" value="1"/>
</dbReference>
<dbReference type="InterPro" id="IPR020806">
    <property type="entry name" value="PKS_PP-bd"/>
</dbReference>
<dbReference type="InterPro" id="IPR010071">
    <property type="entry name" value="AA_adenyl_dom"/>
</dbReference>
<dbReference type="Gene3D" id="3.30.559.30">
    <property type="entry name" value="Nonribosomal peptide synthetase, condensation domain"/>
    <property type="match status" value="1"/>
</dbReference>
<gene>
    <name evidence="5" type="ORF">H6G97_26690</name>
</gene>
<protein>
    <submittedName>
        <fullName evidence="5">Amino acid adenylation domain-containing protein</fullName>
    </submittedName>
</protein>
<dbReference type="Gene3D" id="3.30.300.30">
    <property type="match status" value="1"/>
</dbReference>
<dbReference type="InterPro" id="IPR001242">
    <property type="entry name" value="Condensation_dom"/>
</dbReference>
<dbReference type="SMART" id="SM00823">
    <property type="entry name" value="PKS_PP"/>
    <property type="match status" value="1"/>
</dbReference>
<evidence type="ECO:0000313" key="6">
    <source>
        <dbReference type="Proteomes" id="UP000623440"/>
    </source>
</evidence>
<dbReference type="Pfam" id="PF00550">
    <property type="entry name" value="PP-binding"/>
    <property type="match status" value="1"/>
</dbReference>
<dbReference type="InterPro" id="IPR000873">
    <property type="entry name" value="AMP-dep_synth/lig_dom"/>
</dbReference>
<dbReference type="InterPro" id="IPR023213">
    <property type="entry name" value="CAT-like_dom_sf"/>
</dbReference>
<name>A0ABR8DU37_9NOSO</name>
<dbReference type="Gene3D" id="3.30.559.10">
    <property type="entry name" value="Chloramphenicol acetyltransferase-like domain"/>
    <property type="match status" value="1"/>
</dbReference>
<feature type="domain" description="Carrier" evidence="4">
    <location>
        <begin position="997"/>
        <end position="1072"/>
    </location>
</feature>
<keyword evidence="3" id="KW-0597">Phosphoprotein</keyword>
<dbReference type="CDD" id="cd19531">
    <property type="entry name" value="LCL_NRPS-like"/>
    <property type="match status" value="1"/>
</dbReference>
<dbReference type="Proteomes" id="UP000623440">
    <property type="component" value="Unassembled WGS sequence"/>
</dbReference>
<dbReference type="InterPro" id="IPR009081">
    <property type="entry name" value="PP-bd_ACP"/>
</dbReference>
<sequence>MSSEEVFVFPVSFAQQRLWFLDQLLPDNTIYNVLTVIRLTGSLNLKVLEQTFNEIVRRHESLRTTFIVLDGQPLQAIPAESCANAPSLIIPISVLDLQLLPDGEREVQVNSIVNAEIEHPFDLSSGPLLRVKLLVLSKTEHILLLNMHHIICDDWSIGVLIRELGMLYTAFAQNQPSPLLELPLQYADFAHWQREWLQGEVLQTQLNYWQQQLNGISMLHLPTDKPRPAIQSYEGATQFFELPKKLTDALEKLSQQEGVTFFMMLLAAFKTLLYRYTDQEDIAVGSPIANRNRSEIEGLIGFFVNSLVLRSNLSGNPSFREVLGRVREVTLGAYSQQDLPFDKLVEELHPERNLSYHPLFQVVFSLQNAPMSALELPGLLPSFMNIDLKKTRFDLELHLWKCSDDFRSLWGAKWEYSEGLRGVIVYNTDVFEKATISRVLEHFKTLLSSIIANPEQRIANLPLLSEAELHQVLVDWNNTKVNYPHDKCIHQLFEEQVKHHPNSIAVIFGNEQLTYQELNVRSNKLAQYLQKIGVGSEKLVGICISQSIEMIVGLLGILKAGGAYLPLDPSYPQERLKFMLEDAQVSVLLTQENLLKHFECFLNPIVCINKDWEIITQENKNHLESSATSNNLAYVIYTSGSTGKPKGVAITHKAVNRLVCNTNYIDLSPSDKIAQASNVSFDAATFEIWGALLNGAQLVGISKDVILSPHEFALQLKQKEISILFLTTALLQQIARDVPQAFASLRYLLFGGEAVNIRWVKKIIQHGVPKHLIHVYGPTENTTFSSYYHIQRLSESATFIPIGCPINNTQIYILDSHLQPLPIGVTGELYIGGDGLAREYLNHTELTTKCFITNHFSNNSKIRLYKTGDLARYLPDGSIEFLGRIDNQVKIRGFRIELSEIEAVLSEHPAVRETVVIADEDIPDNKYLVAYIVINVVEVSDLASILRKYLKEKLPEYMVPAAYLVLESIPLTPNGKVDCRALPRTDTVTFDRYDYVAPRSQVEELLGEIWAKVLGKEQIGVHDNFFELGGHSLLATQLISRIRDTFQIDVTVRNLFEAPTIEQLAKCIDTMFWAAKGADKTETTGQQREDVEF</sequence>
<evidence type="ECO:0000313" key="5">
    <source>
        <dbReference type="EMBL" id="MBD2532967.1"/>
    </source>
</evidence>
<dbReference type="PROSITE" id="PS00455">
    <property type="entry name" value="AMP_BINDING"/>
    <property type="match status" value="1"/>
</dbReference>
<dbReference type="SUPFAM" id="SSF47336">
    <property type="entry name" value="ACP-like"/>
    <property type="match status" value="1"/>
</dbReference>
<evidence type="ECO:0000256" key="2">
    <source>
        <dbReference type="ARBA" id="ARBA00022450"/>
    </source>
</evidence>
<dbReference type="Pfam" id="PF00501">
    <property type="entry name" value="AMP-binding"/>
    <property type="match status" value="1"/>
</dbReference>
<dbReference type="SUPFAM" id="SSF52777">
    <property type="entry name" value="CoA-dependent acyltransferases"/>
    <property type="match status" value="2"/>
</dbReference>
<dbReference type="InterPro" id="IPR006162">
    <property type="entry name" value="Ppantetheine_attach_site"/>
</dbReference>
<dbReference type="Pfam" id="PF00668">
    <property type="entry name" value="Condensation"/>
    <property type="match status" value="1"/>
</dbReference>
<proteinExistence type="predicted"/>
<evidence type="ECO:0000256" key="1">
    <source>
        <dbReference type="ARBA" id="ARBA00001957"/>
    </source>
</evidence>
<comment type="caution">
    <text evidence="5">The sequence shown here is derived from an EMBL/GenBank/DDBJ whole genome shotgun (WGS) entry which is preliminary data.</text>
</comment>
<dbReference type="CDD" id="cd12117">
    <property type="entry name" value="A_NRPS_Srf_like"/>
    <property type="match status" value="1"/>
</dbReference>
<keyword evidence="2" id="KW-0596">Phosphopantetheine</keyword>
<keyword evidence="6" id="KW-1185">Reference proteome</keyword>
<organism evidence="5 6">
    <name type="scientific">Nostoc flagelliforme FACHB-838</name>
    <dbReference type="NCBI Taxonomy" id="2692904"/>
    <lineage>
        <taxon>Bacteria</taxon>
        <taxon>Bacillati</taxon>
        <taxon>Cyanobacteriota</taxon>
        <taxon>Cyanophyceae</taxon>
        <taxon>Nostocales</taxon>
        <taxon>Nostocaceae</taxon>
        <taxon>Nostoc</taxon>
    </lineage>
</organism>
<dbReference type="PANTHER" id="PTHR45527">
    <property type="entry name" value="NONRIBOSOMAL PEPTIDE SYNTHETASE"/>
    <property type="match status" value="1"/>
</dbReference>
<dbReference type="Pfam" id="PF13193">
    <property type="entry name" value="AMP-binding_C"/>
    <property type="match status" value="1"/>
</dbReference>
<dbReference type="PROSITE" id="PS50075">
    <property type="entry name" value="CARRIER"/>
    <property type="match status" value="1"/>
</dbReference>
<dbReference type="Gene3D" id="3.40.50.980">
    <property type="match status" value="2"/>
</dbReference>
<reference evidence="5 6" key="1">
    <citation type="journal article" date="2020" name="ISME J.">
        <title>Comparative genomics reveals insights into cyanobacterial evolution and habitat adaptation.</title>
        <authorList>
            <person name="Chen M.Y."/>
            <person name="Teng W.K."/>
            <person name="Zhao L."/>
            <person name="Hu C.X."/>
            <person name="Zhou Y.K."/>
            <person name="Han B.P."/>
            <person name="Song L.R."/>
            <person name="Shu W.S."/>
        </authorList>
    </citation>
    <scope>NUCLEOTIDE SEQUENCE [LARGE SCALE GENOMIC DNA]</scope>
    <source>
        <strain evidence="5 6">FACHB-838</strain>
    </source>
</reference>
<dbReference type="PANTHER" id="PTHR45527:SF1">
    <property type="entry name" value="FATTY ACID SYNTHASE"/>
    <property type="match status" value="1"/>
</dbReference>
<dbReference type="Gene3D" id="2.30.38.10">
    <property type="entry name" value="Luciferase, Domain 3"/>
    <property type="match status" value="1"/>
</dbReference>
<dbReference type="InterPro" id="IPR045851">
    <property type="entry name" value="AMP-bd_C_sf"/>
</dbReference>
<evidence type="ECO:0000259" key="4">
    <source>
        <dbReference type="PROSITE" id="PS50075"/>
    </source>
</evidence>
<dbReference type="InterPro" id="IPR020845">
    <property type="entry name" value="AMP-binding_CS"/>
</dbReference>
<dbReference type="InterPro" id="IPR036736">
    <property type="entry name" value="ACP-like_sf"/>
</dbReference>
<evidence type="ECO:0000256" key="3">
    <source>
        <dbReference type="ARBA" id="ARBA00022553"/>
    </source>
</evidence>
<dbReference type="InterPro" id="IPR025110">
    <property type="entry name" value="AMP-bd_C"/>
</dbReference>
<dbReference type="NCBIfam" id="TIGR01733">
    <property type="entry name" value="AA-adenyl-dom"/>
    <property type="match status" value="1"/>
</dbReference>
<dbReference type="PROSITE" id="PS00012">
    <property type="entry name" value="PHOSPHOPANTETHEINE"/>
    <property type="match status" value="1"/>
</dbReference>